<sequence>MKKYKRATISISKITPSNFTIKLRKDNKRLIKRLERLEQLENVPFIVRRWFGKDM</sequence>
<accession>A0ABR8VSC6</accession>
<evidence type="ECO:0000313" key="1">
    <source>
        <dbReference type="EMBL" id="MBD8007688.1"/>
    </source>
</evidence>
<reference evidence="1 2" key="1">
    <citation type="submission" date="2020-08" db="EMBL/GenBank/DDBJ databases">
        <title>A Genomic Blueprint of the Chicken Gut Microbiome.</title>
        <authorList>
            <person name="Gilroy R."/>
            <person name="Ravi A."/>
            <person name="Getino M."/>
            <person name="Pursley I."/>
            <person name="Horton D.L."/>
            <person name="Alikhan N.-F."/>
            <person name="Baker D."/>
            <person name="Gharbi K."/>
            <person name="Hall N."/>
            <person name="Watson M."/>
            <person name="Adriaenssens E.M."/>
            <person name="Foster-Nyarko E."/>
            <person name="Jarju S."/>
            <person name="Secka A."/>
            <person name="Antonio M."/>
            <person name="Oren A."/>
            <person name="Chaudhuri R."/>
            <person name="La Ragione R.M."/>
            <person name="Hildebrand F."/>
            <person name="Pallen M.J."/>
        </authorList>
    </citation>
    <scope>NUCLEOTIDE SEQUENCE [LARGE SCALE GENOMIC DNA]</scope>
    <source>
        <strain evidence="1 2">Sa1BUA2</strain>
    </source>
</reference>
<name>A0ABR8VSC6_9BACI</name>
<evidence type="ECO:0000313" key="2">
    <source>
        <dbReference type="Proteomes" id="UP000648182"/>
    </source>
</evidence>
<protein>
    <submittedName>
        <fullName evidence="1">Uncharacterized protein</fullName>
    </submittedName>
</protein>
<proteinExistence type="predicted"/>
<dbReference type="EMBL" id="JACSPV010000081">
    <property type="protein sequence ID" value="MBD8007688.1"/>
    <property type="molecule type" value="Genomic_DNA"/>
</dbReference>
<keyword evidence="2" id="KW-1185">Reference proteome</keyword>
<dbReference type="RefSeq" id="WP_191816534.1">
    <property type="nucleotide sequence ID" value="NZ_JACSPV010000081.1"/>
</dbReference>
<gene>
    <name evidence="1" type="ORF">H9631_21865</name>
</gene>
<organism evidence="1 2">
    <name type="scientific">Bacillus norwichensis</name>
    <dbReference type="NCBI Taxonomy" id="2762217"/>
    <lineage>
        <taxon>Bacteria</taxon>
        <taxon>Bacillati</taxon>
        <taxon>Bacillota</taxon>
        <taxon>Bacilli</taxon>
        <taxon>Bacillales</taxon>
        <taxon>Bacillaceae</taxon>
        <taxon>Bacillus</taxon>
    </lineage>
</organism>
<comment type="caution">
    <text evidence="1">The sequence shown here is derived from an EMBL/GenBank/DDBJ whole genome shotgun (WGS) entry which is preliminary data.</text>
</comment>
<dbReference type="Proteomes" id="UP000648182">
    <property type="component" value="Unassembled WGS sequence"/>
</dbReference>